<evidence type="ECO:0000256" key="10">
    <source>
        <dbReference type="ARBA" id="ARBA00023141"/>
    </source>
</evidence>
<evidence type="ECO:0000313" key="14">
    <source>
        <dbReference type="EMBL" id="BAJ27503.1"/>
    </source>
</evidence>
<keyword evidence="7" id="KW-0028">Amino-acid biosynthesis</keyword>
<dbReference type="GO" id="GO:0052684">
    <property type="term" value="F:L-serine hydro-lyase (adding indole, L-tryptophan-forming) activity"/>
    <property type="evidence" value="ECO:0007669"/>
    <property type="project" value="TreeGrafter"/>
</dbReference>
<feature type="domain" description="Tryptophan synthase beta chain-like PALP" evidence="13">
    <location>
        <begin position="75"/>
        <end position="411"/>
    </location>
</feature>
<accession>E4N8H2</accession>
<evidence type="ECO:0000256" key="12">
    <source>
        <dbReference type="ARBA" id="ARBA00049047"/>
    </source>
</evidence>
<reference evidence="14 15" key="1">
    <citation type="journal article" date="2010" name="DNA Res.">
        <title>Genome sequence of Kitasatospora setae NBRC 14216T: an evolutionary snapshot of the family Streptomycetaceae.</title>
        <authorList>
            <person name="Ichikawa N."/>
            <person name="Oguchi A."/>
            <person name="Ikeda H."/>
            <person name="Ishikawa J."/>
            <person name="Kitani S."/>
            <person name="Watanabe Y."/>
            <person name="Nakamura S."/>
            <person name="Katano Y."/>
            <person name="Kishi E."/>
            <person name="Sasagawa M."/>
            <person name="Ankai A."/>
            <person name="Fukui S."/>
            <person name="Hashimoto Y."/>
            <person name="Kamata S."/>
            <person name="Otoguro M."/>
            <person name="Tanikawa S."/>
            <person name="Nihira T."/>
            <person name="Horinouchi S."/>
            <person name="Ohnishi Y."/>
            <person name="Hayakawa M."/>
            <person name="Kuzuyama T."/>
            <person name="Arisawa A."/>
            <person name="Nomoto F."/>
            <person name="Miura H."/>
            <person name="Takahashi Y."/>
            <person name="Fujita N."/>
        </authorList>
    </citation>
    <scope>NUCLEOTIDE SEQUENCE [LARGE SCALE GENOMIC DNA]</scope>
    <source>
        <strain evidence="15">ATCC 33774 / DSM 43861 / JCM 3304 / KCC A-0304 / NBRC 14216 / KM-6054</strain>
    </source>
</reference>
<dbReference type="eggNOG" id="COG1350">
    <property type="taxonomic scope" value="Bacteria"/>
</dbReference>
<comment type="cofactor">
    <cofactor evidence="1">
        <name>pyridoxal 5'-phosphate</name>
        <dbReference type="ChEBI" id="CHEBI:597326"/>
    </cofactor>
</comment>
<dbReference type="AlphaFoldDB" id="E4N8H2"/>
<keyword evidence="8" id="KW-0822">Tryptophan biosynthesis</keyword>
<dbReference type="Proteomes" id="UP000007076">
    <property type="component" value="Chromosome"/>
</dbReference>
<dbReference type="EMBL" id="AP010968">
    <property type="protein sequence ID" value="BAJ27503.1"/>
    <property type="molecule type" value="Genomic_DNA"/>
</dbReference>
<dbReference type="Pfam" id="PF00291">
    <property type="entry name" value="PALP"/>
    <property type="match status" value="1"/>
</dbReference>
<comment type="catalytic activity">
    <reaction evidence="12">
        <text>(1S,2R)-1-C-(indol-3-yl)glycerol 3-phosphate + L-serine = D-glyceraldehyde 3-phosphate + L-tryptophan + H2O</text>
        <dbReference type="Rhea" id="RHEA:10532"/>
        <dbReference type="ChEBI" id="CHEBI:15377"/>
        <dbReference type="ChEBI" id="CHEBI:33384"/>
        <dbReference type="ChEBI" id="CHEBI:57912"/>
        <dbReference type="ChEBI" id="CHEBI:58866"/>
        <dbReference type="ChEBI" id="CHEBI:59776"/>
        <dbReference type="EC" id="4.2.1.20"/>
    </reaction>
</comment>
<dbReference type="EC" id="4.2.1.20" evidence="6"/>
<evidence type="ECO:0000256" key="3">
    <source>
        <dbReference type="ARBA" id="ARBA00004733"/>
    </source>
</evidence>
<sequence>MGRRHRCRRSLTMTGIPTTWYNIIPDLPEPIAPDQPAPGGGGGLNPQIPTGLVRQELSRASEIAIPAEVLEHYRAFRPTPLRRAERLEREVGGGARIYYKYEGGNVSGSHKLNSALAQAYYYKQAGAKRLVTATGAGQWGTALAAACRAFGLECHVYMVGNSYRAKPYRRVVMEMLGATVVPSPTPDTAAGHEALAADPATGGSLAIAMAEALEDARRDSGSRFATGSGESYSLLHQTVIGLEAQEQIAAFGETPDVVVASLGAGSNFGGLAGPFLRDRLRGGEGPRCIAVEPDACPKLTRGVYRYDYTDSSRSTPLQKMYTLGHAFSPAAIHAGGLRYHGTAKIVSSLYSTGTIESVAYGQNEVLASGLRFARAEGIIPAPESAHAVHAAIVEARKAADAGTEPVILLCLSGHGQYDLAAYDAHLQGTLEDSGLSEEELALSLSSLPEQPEVAVRVH</sequence>
<evidence type="ECO:0000256" key="5">
    <source>
        <dbReference type="ARBA" id="ARBA00011270"/>
    </source>
</evidence>
<evidence type="ECO:0000313" key="15">
    <source>
        <dbReference type="Proteomes" id="UP000007076"/>
    </source>
</evidence>
<comment type="subunit">
    <text evidence="5">Tetramer of two alpha and two beta chains.</text>
</comment>
<dbReference type="STRING" id="452652.KSE_16780"/>
<keyword evidence="15" id="KW-1185">Reference proteome</keyword>
<evidence type="ECO:0000256" key="11">
    <source>
        <dbReference type="ARBA" id="ARBA00023239"/>
    </source>
</evidence>
<evidence type="ECO:0000256" key="1">
    <source>
        <dbReference type="ARBA" id="ARBA00001933"/>
    </source>
</evidence>
<evidence type="ECO:0000256" key="7">
    <source>
        <dbReference type="ARBA" id="ARBA00022605"/>
    </source>
</evidence>
<dbReference type="GO" id="GO:0005737">
    <property type="term" value="C:cytoplasm"/>
    <property type="evidence" value="ECO:0007669"/>
    <property type="project" value="TreeGrafter"/>
</dbReference>
<dbReference type="GO" id="GO:0004834">
    <property type="term" value="F:tryptophan synthase activity"/>
    <property type="evidence" value="ECO:0007669"/>
    <property type="project" value="UniProtKB-EC"/>
</dbReference>
<dbReference type="GO" id="GO:0030170">
    <property type="term" value="F:pyridoxal phosphate binding"/>
    <property type="evidence" value="ECO:0007669"/>
    <property type="project" value="InterPro"/>
</dbReference>
<proteinExistence type="inferred from homology"/>
<keyword evidence="9" id="KW-0663">Pyridoxal phosphate</keyword>
<dbReference type="InterPro" id="IPR006316">
    <property type="entry name" value="Trp_synth_b-like"/>
</dbReference>
<protein>
    <recommendedName>
        <fullName evidence="6">tryptophan synthase</fullName>
        <ecNumber evidence="6">4.2.1.20</ecNumber>
    </recommendedName>
</protein>
<dbReference type="PIRSF" id="PIRSF500824">
    <property type="entry name" value="TrpB_prok"/>
    <property type="match status" value="1"/>
</dbReference>
<dbReference type="InterPro" id="IPR001926">
    <property type="entry name" value="TrpB-like_PALP"/>
</dbReference>
<comment type="function">
    <text evidence="2">The beta subunit is responsible for the synthesis of L-tryptophan from indole and L-serine.</text>
</comment>
<evidence type="ECO:0000256" key="9">
    <source>
        <dbReference type="ARBA" id="ARBA00022898"/>
    </source>
</evidence>
<dbReference type="PATRIC" id="fig|452652.3.peg.1682"/>
<evidence type="ECO:0000256" key="8">
    <source>
        <dbReference type="ARBA" id="ARBA00022822"/>
    </source>
</evidence>
<keyword evidence="11 14" id="KW-0456">Lyase</keyword>
<dbReference type="InterPro" id="IPR036052">
    <property type="entry name" value="TrpB-like_PALP_sf"/>
</dbReference>
<dbReference type="NCBIfam" id="TIGR01415">
    <property type="entry name" value="trpB_rel"/>
    <property type="match status" value="1"/>
</dbReference>
<keyword evidence="10" id="KW-0057">Aromatic amino acid biosynthesis</keyword>
<dbReference type="KEGG" id="ksk:KSE_16780"/>
<dbReference type="NCBIfam" id="NF009057">
    <property type="entry name" value="PRK12391.1"/>
    <property type="match status" value="1"/>
</dbReference>
<evidence type="ECO:0000256" key="4">
    <source>
        <dbReference type="ARBA" id="ARBA00009982"/>
    </source>
</evidence>
<organism evidence="14 15">
    <name type="scientific">Kitasatospora setae (strain ATCC 33774 / DSM 43861 / JCM 3304 / KCC A-0304 / NBRC 14216 / KM-6054)</name>
    <name type="common">Streptomyces setae</name>
    <dbReference type="NCBI Taxonomy" id="452652"/>
    <lineage>
        <taxon>Bacteria</taxon>
        <taxon>Bacillati</taxon>
        <taxon>Actinomycetota</taxon>
        <taxon>Actinomycetes</taxon>
        <taxon>Kitasatosporales</taxon>
        <taxon>Streptomycetaceae</taxon>
        <taxon>Kitasatospora</taxon>
    </lineage>
</organism>
<comment type="pathway">
    <text evidence="3">Amino-acid biosynthesis; L-tryptophan biosynthesis; L-tryptophan from chorismate: step 5/5.</text>
</comment>
<dbReference type="PANTHER" id="PTHR48077">
    <property type="entry name" value="TRYPTOPHAN SYNTHASE-RELATED"/>
    <property type="match status" value="1"/>
</dbReference>
<gene>
    <name evidence="14" type="primary">trpB3</name>
    <name evidence="14" type="ordered locus">KSE_16780</name>
</gene>
<comment type="similarity">
    <text evidence="4">Belongs to the TrpB family.</text>
</comment>
<name>E4N8H2_KITSK</name>
<dbReference type="PANTHER" id="PTHR48077:SF6">
    <property type="entry name" value="TRYPTOPHAN SYNTHASE"/>
    <property type="match status" value="1"/>
</dbReference>
<dbReference type="HOGENOM" id="CLU_042858_1_0_11"/>
<evidence type="ECO:0000256" key="2">
    <source>
        <dbReference type="ARBA" id="ARBA00002786"/>
    </source>
</evidence>
<dbReference type="SUPFAM" id="SSF53686">
    <property type="entry name" value="Tryptophan synthase beta subunit-like PLP-dependent enzymes"/>
    <property type="match status" value="1"/>
</dbReference>
<evidence type="ECO:0000259" key="13">
    <source>
        <dbReference type="Pfam" id="PF00291"/>
    </source>
</evidence>
<dbReference type="InterPro" id="IPR023026">
    <property type="entry name" value="Trp_synth_beta/beta-like"/>
</dbReference>
<dbReference type="Gene3D" id="3.40.50.1100">
    <property type="match status" value="2"/>
</dbReference>
<evidence type="ECO:0000256" key="6">
    <source>
        <dbReference type="ARBA" id="ARBA00012043"/>
    </source>
</evidence>
<dbReference type="PIRSF" id="PIRSF001413">
    <property type="entry name" value="Trp_syn_beta"/>
    <property type="match status" value="1"/>
</dbReference>